<proteinExistence type="predicted"/>
<evidence type="ECO:0000313" key="1">
    <source>
        <dbReference type="EMBL" id="MBM9459345.1"/>
    </source>
</evidence>
<keyword evidence="2" id="KW-1185">Reference proteome</keyword>
<sequence>MPSLRCPCAVTLRGADDDELVATVQEHLAAEHPGREYSREEILFMAM</sequence>
<protein>
    <recommendedName>
        <fullName evidence="3">DUF1059 domain-containing protein</fullName>
    </recommendedName>
</protein>
<dbReference type="InterPro" id="IPR009409">
    <property type="entry name" value="DUF1059"/>
</dbReference>
<dbReference type="Pfam" id="PF06348">
    <property type="entry name" value="DUF1059"/>
    <property type="match status" value="1"/>
</dbReference>
<dbReference type="AlphaFoldDB" id="A0A938Y7M3"/>
<evidence type="ECO:0000313" key="2">
    <source>
        <dbReference type="Proteomes" id="UP000663791"/>
    </source>
</evidence>
<dbReference type="Proteomes" id="UP000663791">
    <property type="component" value="Unassembled WGS sequence"/>
</dbReference>
<dbReference type="EMBL" id="JAERTX010000004">
    <property type="protein sequence ID" value="MBM9459345.1"/>
    <property type="molecule type" value="Genomic_DNA"/>
</dbReference>
<reference evidence="1" key="1">
    <citation type="submission" date="2021-01" db="EMBL/GenBank/DDBJ databases">
        <title>Novel species in genus Nocardioides.</title>
        <authorList>
            <person name="Zhang G."/>
        </authorList>
    </citation>
    <scope>NUCLEOTIDE SEQUENCE</scope>
    <source>
        <strain evidence="1">Zg-536</strain>
    </source>
</reference>
<name>A0A938Y7M3_9ACTN</name>
<organism evidence="1 2">
    <name type="scientific">Nocardioides faecalis</name>
    <dbReference type="NCBI Taxonomy" id="2803858"/>
    <lineage>
        <taxon>Bacteria</taxon>
        <taxon>Bacillati</taxon>
        <taxon>Actinomycetota</taxon>
        <taxon>Actinomycetes</taxon>
        <taxon>Propionibacteriales</taxon>
        <taxon>Nocardioidaceae</taxon>
        <taxon>Nocardioides</taxon>
    </lineage>
</organism>
<dbReference type="RefSeq" id="WP_205290644.1">
    <property type="nucleotide sequence ID" value="NZ_CP074406.1"/>
</dbReference>
<accession>A0A938Y7M3</accession>
<comment type="caution">
    <text evidence="1">The sequence shown here is derived from an EMBL/GenBank/DDBJ whole genome shotgun (WGS) entry which is preliminary data.</text>
</comment>
<gene>
    <name evidence="1" type="ORF">JK386_05470</name>
</gene>
<evidence type="ECO:0008006" key="3">
    <source>
        <dbReference type="Google" id="ProtNLM"/>
    </source>
</evidence>